<evidence type="ECO:0000256" key="1">
    <source>
        <dbReference type="ARBA" id="ARBA00004922"/>
    </source>
</evidence>
<dbReference type="SUPFAM" id="SSF48452">
    <property type="entry name" value="TPR-like"/>
    <property type="match status" value="1"/>
</dbReference>
<feature type="region of interest" description="Disordered" evidence="9">
    <location>
        <begin position="683"/>
        <end position="802"/>
    </location>
</feature>
<evidence type="ECO:0000313" key="11">
    <source>
        <dbReference type="EMBL" id="KPV78662.1"/>
    </source>
</evidence>
<dbReference type="InterPro" id="IPR019734">
    <property type="entry name" value="TPR_rpt"/>
</dbReference>
<dbReference type="InterPro" id="IPR029489">
    <property type="entry name" value="OGT/SEC/SPY_C"/>
</dbReference>
<evidence type="ECO:0000256" key="2">
    <source>
        <dbReference type="ARBA" id="ARBA00005386"/>
    </source>
</evidence>
<feature type="compositionally biased region" description="Low complexity" evidence="9">
    <location>
        <begin position="98"/>
        <end position="129"/>
    </location>
</feature>
<dbReference type="STRING" id="578459.A0A194SDJ1"/>
<accession>A0A194SDJ1</accession>
<keyword evidence="6" id="KW-0677">Repeat</keyword>
<dbReference type="EMBL" id="KQ474073">
    <property type="protein sequence ID" value="KPV78662.1"/>
    <property type="molecule type" value="Genomic_DNA"/>
</dbReference>
<feature type="domain" description="O-GlcNAc transferase C-terminal" evidence="10">
    <location>
        <begin position="1848"/>
        <end position="2002"/>
    </location>
</feature>
<dbReference type="SMART" id="SM00028">
    <property type="entry name" value="TPR"/>
    <property type="match status" value="4"/>
</dbReference>
<dbReference type="Gene3D" id="3.40.50.2000">
    <property type="entry name" value="Glycogen Phosphorylase B"/>
    <property type="match status" value="1"/>
</dbReference>
<feature type="repeat" description="TPR" evidence="8">
    <location>
        <begin position="1328"/>
        <end position="1361"/>
    </location>
</feature>
<dbReference type="GO" id="GO:0006493">
    <property type="term" value="P:protein O-linked glycosylation"/>
    <property type="evidence" value="ECO:0007669"/>
    <property type="project" value="TreeGrafter"/>
</dbReference>
<keyword evidence="4" id="KW-0328">Glycosyltransferase</keyword>
<evidence type="ECO:0000256" key="6">
    <source>
        <dbReference type="ARBA" id="ARBA00022737"/>
    </source>
</evidence>
<feature type="compositionally biased region" description="Low complexity" evidence="9">
    <location>
        <begin position="28"/>
        <end position="49"/>
    </location>
</feature>
<keyword evidence="12" id="KW-1185">Reference proteome</keyword>
<dbReference type="PROSITE" id="PS50005">
    <property type="entry name" value="TPR"/>
    <property type="match status" value="3"/>
</dbReference>
<organism evidence="11 12">
    <name type="scientific">Rhodotorula graminis (strain WP1)</name>
    <dbReference type="NCBI Taxonomy" id="578459"/>
    <lineage>
        <taxon>Eukaryota</taxon>
        <taxon>Fungi</taxon>
        <taxon>Dikarya</taxon>
        <taxon>Basidiomycota</taxon>
        <taxon>Pucciniomycotina</taxon>
        <taxon>Microbotryomycetes</taxon>
        <taxon>Sporidiobolales</taxon>
        <taxon>Sporidiobolaceae</taxon>
        <taxon>Rhodotorula</taxon>
    </lineage>
</organism>
<evidence type="ECO:0000256" key="8">
    <source>
        <dbReference type="PROSITE-ProRule" id="PRU00339"/>
    </source>
</evidence>
<evidence type="ECO:0000256" key="4">
    <source>
        <dbReference type="ARBA" id="ARBA00022676"/>
    </source>
</evidence>
<dbReference type="OrthoDB" id="421121at2759"/>
<evidence type="ECO:0000256" key="3">
    <source>
        <dbReference type="ARBA" id="ARBA00011970"/>
    </source>
</evidence>
<dbReference type="PANTHER" id="PTHR44998">
    <property type="match status" value="1"/>
</dbReference>
<dbReference type="PANTHER" id="PTHR44998:SF1">
    <property type="entry name" value="UDP-N-ACETYLGLUCOSAMINE--PEPTIDE N-ACETYLGLUCOSAMINYLTRANSFERASE 110 KDA SUBUNIT"/>
    <property type="match status" value="1"/>
</dbReference>
<dbReference type="GeneID" id="28976105"/>
<keyword evidence="5 11" id="KW-0808">Transferase</keyword>
<keyword evidence="7 8" id="KW-0802">TPR repeat</keyword>
<evidence type="ECO:0000259" key="10">
    <source>
        <dbReference type="Pfam" id="PF13844"/>
    </source>
</evidence>
<feature type="region of interest" description="Disordered" evidence="9">
    <location>
        <begin position="1"/>
        <end position="199"/>
    </location>
</feature>
<reference evidence="11 12" key="1">
    <citation type="journal article" date="2015" name="Front. Microbiol.">
        <title>Genome sequence of the plant growth promoting endophytic yeast Rhodotorula graminis WP1.</title>
        <authorList>
            <person name="Firrincieli A."/>
            <person name="Otillar R."/>
            <person name="Salamov A."/>
            <person name="Schmutz J."/>
            <person name="Khan Z."/>
            <person name="Redman R.S."/>
            <person name="Fleck N.D."/>
            <person name="Lindquist E."/>
            <person name="Grigoriev I.V."/>
            <person name="Doty S.L."/>
        </authorList>
    </citation>
    <scope>NUCLEOTIDE SEQUENCE [LARGE SCALE GENOMIC DNA]</scope>
    <source>
        <strain evidence="11 12">WP1</strain>
    </source>
</reference>
<dbReference type="EC" id="2.4.1.255" evidence="3"/>
<dbReference type="Gene3D" id="3.40.50.11380">
    <property type="match status" value="1"/>
</dbReference>
<sequence length="2110" mass="224005">MSDPPPHSAPSGSNAPPPEPIHQAQLDAAAPAPSSATAPTVAAASAKTPNLVRQLGQLDVDDLSAGPPSTAIGAPLPAQASPDRDGGGPPSSKRRRSSATPSLDPVASTSRSSPSAASRAVRDAPPASAGTLAGSVPERHPQQWQEQNGGTGGAEQRHLSPVPAATTATRGKSPSPALSALSLPSFPVLPPSAPTADQTFQTPSQVSSILSLPPPLLLQLARTGTLQEQSAIAEAKGVKGYLSSMAIPPPSPTTLVNTIAREGLAATTLGGASAASVASGPAGASTSSSTTATASATASTSASSTLPTFSLPLSLPLSSSSAYDDSDGQGHPSIPVLLGQVFAPPPLTPGLLAPIPGIPNLGDVLLRLSSTPSTDPTSSTSAAFEPVFASVEQWSVHAAQEHVSSAPSASRPGLPTSRSFNDREVAHLAQQLKGWALSEQSKQVDQRVVEAKSAAVVLAAQAQAATTAAGEAGTAASTSAGAGGAAGAGAGMGASTSVAEAAELGAYADLYKKQLDALASGYFAQLHRDALKRLTDEKTDSTTPSTPTRPWLPSSSAAGGVPAAAAGAALGSPGLSSSRAPTLTSLTSLTGARSQAEAMHVRASAAAAVAAQVLAAKELARHAGEKLVGMGVDPRRVVEEVEGLVEEQKGSRRGSVVAAEKLGVSLAAATASAAAVGLVGPTTSAAAGAPGMRRSSTTGTSASMGGSEPMAVEDVGRVPTPSTAAGPHSSIPADFHHQQQRPALPSVPSASLAELSSLPPAQQPHAAHAAHAAAHAQQASGVPVPPPSQAQAPEHPHGAVPATVHDLPDLAALATPEKRDYLLSFAHQTYSTEPQSPNLLPLLHTLEAVHPDHLPTLLLISCVYYTRGELESSLYYNKRLLEFDPSYVEAMSNIGTTLRAMGKWQEAEAWWWKAIKLRPTYWDATENLLGVLCNPSSTVQSAAPGQAAPPTAARYKEALALCDYVESQIFAQPASAANPAIPPTQEAFLRPLAHIPRPRTLPAAIPFNHVHRLQNLLYAKGNLRLALADAPGAQDEYEKAIEIALSLPEWARRHVSTGLHWPVAGCTVRDLVVAAVVIGRILAAFAESATLVPQVARELGVADEQGGVPFERLVRTVRDGGDAYVRRLLHMGGGVLPTVLLEPTFLNQLPGMLFSETRSTLPAMFDPAVASNHVAADDPSRKGIVQSTNQTTSTMLLTLAKILQDSLAPTAGAVKLTLGGVPASQSLLLPLYYVALALYPSPSTCNNLGILLSTLNATTVIGSQDPTRPQTVLTGQQLALRYYETGLKLDPRHPHLYTNLGSLLKDLGQLPQAVGMYRRAVECNPSFDVALANLANAVKDTGDVEGSIPYYRRAVELNPKFPEAVCGLVNALGGVCNWQGRGGVGEEWLVDGEGRLRFAAKTPDGATVRDGYMRDISDLVRKQLVEGSAYGVGALRSYGGINELLTLVSRALWGVSPAEAGEAAMKPWVARFQFLLGDYDRSAHNINEGGYLVRLVERLMRRIQRRWYLDTYGRTPYLPVDSSPPPRIAPSQADVDKYRRPPLPPSLPPMPVPTVLPFHCFTLPVTARETRLISHRTGLRISHATLNQPWMPPIVYPPPRPPVAGKINIGYVSSDLGNHPLSHLMQSVFGYHDLSRFNVYVYATSPSDKSPYRLKIEAESQHFVDVSRLPTEQIVRRIVQDEIHVLVNLSGYTKGARNEVFAARPAPVQASYMGFASTLAAGWCDYFIVDPIVCPPRLISGNQWRWVAGFNDSEAPDTSYVAPPTEFEGDPDPESDNESFVYTEKLLYLPHSYFVTDHKQAWREDESAGVVPGEAPFRSSLPAGSPEAAWAVEEHKRWRMRKQMFPLIRDDTIIFANWNQLYKIDPFIFRIWLSILSRHPNSILWLLRFPAPGEAHLKETAVRWAGQEVADRVVFTDVANKNEHVMRGRIADLFLDTTECNAHTTAADILWSGTPILTFPRHEHKMCSRVAASIAVATGLGSQMIVDSAEAYEQRALSLAAGLSYEMVPAHVGAAAGTIEGGEQRRARGELADMRRRLFLEREQSPLFDTRRWTRNLEKGIVEAWERYVSGAELEDDPHWASSVGRTLANIWVADDVDSHNVEARTPYFQ</sequence>
<proteinExistence type="inferred from homology"/>
<dbReference type="Pfam" id="PF13844">
    <property type="entry name" value="Glyco_transf_41"/>
    <property type="match status" value="2"/>
</dbReference>
<protein>
    <recommendedName>
        <fullName evidence="3">protein O-GlcNAc transferase</fullName>
        <ecNumber evidence="3">2.4.1.255</ecNumber>
    </recommendedName>
</protein>
<comment type="similarity">
    <text evidence="2">Belongs to the glycosyltransferase 41 family. O-GlcNAc transferase subfamily.</text>
</comment>
<feature type="compositionally biased region" description="Acidic residues" evidence="9">
    <location>
        <begin position="1767"/>
        <end position="1776"/>
    </location>
</feature>
<feature type="region of interest" description="Disordered" evidence="9">
    <location>
        <begin position="534"/>
        <end position="559"/>
    </location>
</feature>
<evidence type="ECO:0000313" key="12">
    <source>
        <dbReference type="Proteomes" id="UP000053890"/>
    </source>
</evidence>
<feature type="compositionally biased region" description="Low complexity" evidence="9">
    <location>
        <begin position="541"/>
        <end position="559"/>
    </location>
</feature>
<dbReference type="GO" id="GO:0097363">
    <property type="term" value="F:protein O-acetylglucosaminyltransferase activity"/>
    <property type="evidence" value="ECO:0007669"/>
    <property type="project" value="UniProtKB-EC"/>
</dbReference>
<feature type="domain" description="O-GlcNAc transferase C-terminal" evidence="10">
    <location>
        <begin position="1552"/>
        <end position="1738"/>
    </location>
</feature>
<evidence type="ECO:0000256" key="9">
    <source>
        <dbReference type="SAM" id="MobiDB-lite"/>
    </source>
</evidence>
<dbReference type="OMA" id="IFANWNQ"/>
<feature type="repeat" description="TPR" evidence="8">
    <location>
        <begin position="888"/>
        <end position="921"/>
    </location>
</feature>
<dbReference type="Pfam" id="PF13374">
    <property type="entry name" value="TPR_10"/>
    <property type="match status" value="1"/>
</dbReference>
<comment type="pathway">
    <text evidence="1">Protein modification; protein glycosylation.</text>
</comment>
<feature type="compositionally biased region" description="Low complexity" evidence="9">
    <location>
        <begin position="742"/>
        <end position="782"/>
    </location>
</feature>
<feature type="region of interest" description="Disordered" evidence="9">
    <location>
        <begin position="1757"/>
        <end position="1776"/>
    </location>
</feature>
<dbReference type="Pfam" id="PF13181">
    <property type="entry name" value="TPR_8"/>
    <property type="match status" value="2"/>
</dbReference>
<dbReference type="RefSeq" id="XP_018274711.1">
    <property type="nucleotide sequence ID" value="XM_018415657.1"/>
</dbReference>
<evidence type="ECO:0000256" key="5">
    <source>
        <dbReference type="ARBA" id="ARBA00022679"/>
    </source>
</evidence>
<gene>
    <name evidence="11" type="ORF">RHOBADRAFT_51104</name>
</gene>
<dbReference type="Gene3D" id="1.25.40.10">
    <property type="entry name" value="Tetratricopeptide repeat domain"/>
    <property type="match status" value="3"/>
</dbReference>
<feature type="compositionally biased region" description="Low complexity" evidence="9">
    <location>
        <begin position="173"/>
        <end position="186"/>
    </location>
</feature>
<evidence type="ECO:0000256" key="7">
    <source>
        <dbReference type="ARBA" id="ARBA00022803"/>
    </source>
</evidence>
<feature type="repeat" description="TPR" evidence="8">
    <location>
        <begin position="1294"/>
        <end position="1327"/>
    </location>
</feature>
<feature type="compositionally biased region" description="Low complexity" evidence="9">
    <location>
        <begin position="683"/>
        <end position="707"/>
    </location>
</feature>
<dbReference type="InterPro" id="IPR011990">
    <property type="entry name" value="TPR-like_helical_dom_sf"/>
</dbReference>
<name>A0A194SDJ1_RHOGW</name>
<dbReference type="Proteomes" id="UP000053890">
    <property type="component" value="Unassembled WGS sequence"/>
</dbReference>
<feature type="region of interest" description="Disordered" evidence="9">
    <location>
        <begin position="399"/>
        <end position="419"/>
    </location>
</feature>